<gene>
    <name evidence="1" type="ORF">LOK49_LG15G00792</name>
</gene>
<name>A0ACC0F4F5_9ERIC</name>
<keyword evidence="2" id="KW-1185">Reference proteome</keyword>
<comment type="caution">
    <text evidence="1">The sequence shown here is derived from an EMBL/GenBank/DDBJ whole genome shotgun (WGS) entry which is preliminary data.</text>
</comment>
<evidence type="ECO:0000313" key="1">
    <source>
        <dbReference type="EMBL" id="KAI7983510.1"/>
    </source>
</evidence>
<dbReference type="EMBL" id="CM045768">
    <property type="protein sequence ID" value="KAI7983510.1"/>
    <property type="molecule type" value="Genomic_DNA"/>
</dbReference>
<accession>A0ACC0F4F5</accession>
<dbReference type="Proteomes" id="UP001060215">
    <property type="component" value="Chromosome 11"/>
</dbReference>
<sequence>MNRHARFIKLGLDTNPLVATRLINDYISYSQSPTSLNHAHKLFDQVPHKDTVLWTSLISSYTRLNQPHTALHLFSLMLRLSSPSLQPNNPFVLATVARAIASSPEHLQLGQIIHALAIKSGFLPNNVVVETAFLDMYSKCGVIGSARKVFDEMPERNLVTWNAMIVGYVRNGMENYGLGLFYQMKCHELCTPDEFTFGSVLAGCAWTEDLILGMQVHGYIIVSGFESNCVNPIGNMYFQCGEVSCAERLLNEMQGNVVSKLIKIRGYVINQRYHDAVDYIASENNVAEFFEVDSTMFVPLLTVCTELFLLKVGRQVHGFLIAFSSFHCNNYSLDDGDAIIGSALINMYSKCGSIGEARKVFDAWLPAQLVALWNSMISGYMYNGLVEDARTLWEEMSEKNVISWTSMLSGYVQNDMPRESLDLLAKMYSNGDGSRVEGNCFTFVAGLEACSYLTNLEMGKQIHAKLMRTLTRADTNNVVVGTALVDMYSKAGYLSYAQTVFDLMVERNVVAWTSIIMGYAVHGFGFRALDYFQQMMEMGVEPNEVTFVSVLTVCSHCGLVVEGLQYFKLMKEKYRLIPREDHYTCLVDMLGRAGRLEEAWNLLEEIDVGEMSSRGTIWAAMLGACQLHGNVEMGRRVAKMLETKKQISTTHIALSNVYAGAGMWNEAYRVRENWSKEGDANGEPGLSRICANPVVS</sequence>
<proteinExistence type="predicted"/>
<evidence type="ECO:0000313" key="2">
    <source>
        <dbReference type="Proteomes" id="UP001060215"/>
    </source>
</evidence>
<protein>
    <submittedName>
        <fullName evidence="1">Pentatricopeptide repeat-containing protein</fullName>
    </submittedName>
</protein>
<reference evidence="1 2" key="1">
    <citation type="journal article" date="2022" name="Plant J.">
        <title>Chromosome-level genome of Camellia lanceoleosa provides a valuable resource for understanding genome evolution and self-incompatibility.</title>
        <authorList>
            <person name="Gong W."/>
            <person name="Xiao S."/>
            <person name="Wang L."/>
            <person name="Liao Z."/>
            <person name="Chang Y."/>
            <person name="Mo W."/>
            <person name="Hu G."/>
            <person name="Li W."/>
            <person name="Zhao G."/>
            <person name="Zhu H."/>
            <person name="Hu X."/>
            <person name="Ji K."/>
            <person name="Xiang X."/>
            <person name="Song Q."/>
            <person name="Yuan D."/>
            <person name="Jin S."/>
            <person name="Zhang L."/>
        </authorList>
    </citation>
    <scope>NUCLEOTIDE SEQUENCE [LARGE SCALE GENOMIC DNA]</scope>
    <source>
        <strain evidence="1">SQ_2022a</strain>
    </source>
</reference>
<organism evidence="1 2">
    <name type="scientific">Camellia lanceoleosa</name>
    <dbReference type="NCBI Taxonomy" id="1840588"/>
    <lineage>
        <taxon>Eukaryota</taxon>
        <taxon>Viridiplantae</taxon>
        <taxon>Streptophyta</taxon>
        <taxon>Embryophyta</taxon>
        <taxon>Tracheophyta</taxon>
        <taxon>Spermatophyta</taxon>
        <taxon>Magnoliopsida</taxon>
        <taxon>eudicotyledons</taxon>
        <taxon>Gunneridae</taxon>
        <taxon>Pentapetalae</taxon>
        <taxon>asterids</taxon>
        <taxon>Ericales</taxon>
        <taxon>Theaceae</taxon>
        <taxon>Camellia</taxon>
    </lineage>
</organism>